<feature type="compositionally biased region" description="Low complexity" evidence="14">
    <location>
        <begin position="296"/>
        <end position="307"/>
    </location>
</feature>
<dbReference type="InterPro" id="IPR003350">
    <property type="entry name" value="CUT_dom"/>
</dbReference>
<feature type="region of interest" description="Disordered" evidence="14">
    <location>
        <begin position="487"/>
        <end position="533"/>
    </location>
</feature>
<dbReference type="InterPro" id="IPR009057">
    <property type="entry name" value="Homeodomain-like_sf"/>
</dbReference>
<keyword evidence="3" id="KW-0597">Phosphoprotein</keyword>
<keyword evidence="17" id="KW-1185">Reference proteome</keyword>
<feature type="region of interest" description="Disordered" evidence="14">
    <location>
        <begin position="56"/>
        <end position="142"/>
    </location>
</feature>
<feature type="region of interest" description="Disordered" evidence="14">
    <location>
        <begin position="251"/>
        <end position="317"/>
    </location>
</feature>
<evidence type="ECO:0000256" key="9">
    <source>
        <dbReference type="ARBA" id="ARBA00023163"/>
    </source>
</evidence>
<dbReference type="CTD" id="100308294"/>
<evidence type="ECO:0000256" key="4">
    <source>
        <dbReference type="ARBA" id="ARBA00022737"/>
    </source>
</evidence>
<dbReference type="SMART" id="SM00389">
    <property type="entry name" value="HOX"/>
    <property type="match status" value="1"/>
</dbReference>
<dbReference type="PROSITE" id="PS50071">
    <property type="entry name" value="HOMEOBOX_2"/>
    <property type="match status" value="1"/>
</dbReference>
<dbReference type="Pfam" id="PF00046">
    <property type="entry name" value="Homeodomain"/>
    <property type="match status" value="1"/>
</dbReference>
<feature type="region of interest" description="Disordered" evidence="14">
    <location>
        <begin position="1231"/>
        <end position="1393"/>
    </location>
</feature>
<evidence type="ECO:0000259" key="16">
    <source>
        <dbReference type="PROSITE" id="PS51042"/>
    </source>
</evidence>
<dbReference type="PANTHER" id="PTHR14043">
    <property type="entry name" value="CCAAT DISPLACEMENT PROTEIN-RELATED"/>
    <property type="match status" value="1"/>
</dbReference>
<keyword evidence="5 13" id="KW-0805">Transcription regulation</keyword>
<feature type="compositionally biased region" description="Low complexity" evidence="14">
    <location>
        <begin position="123"/>
        <end position="140"/>
    </location>
</feature>
<accession>A0A8B8HX68</accession>
<dbReference type="PROSITE" id="PS51042">
    <property type="entry name" value="CUT"/>
    <property type="match status" value="3"/>
</dbReference>
<dbReference type="PANTHER" id="PTHR14043:SF2">
    <property type="entry name" value="HOMEOBOX PROTEIN CUT"/>
    <property type="match status" value="1"/>
</dbReference>
<keyword evidence="8 11" id="KW-0371">Homeobox</keyword>
<dbReference type="FunFam" id="1.10.260.40:FF:000010">
    <property type="entry name" value="Cut-like homeobox 1a"/>
    <property type="match status" value="1"/>
</dbReference>
<feature type="compositionally biased region" description="Low complexity" evidence="14">
    <location>
        <begin position="1072"/>
        <end position="1099"/>
    </location>
</feature>
<feature type="compositionally biased region" description="Basic and acidic residues" evidence="14">
    <location>
        <begin position="266"/>
        <end position="284"/>
    </location>
</feature>
<dbReference type="RefSeq" id="XP_026488887.1">
    <property type="nucleotide sequence ID" value="XM_026633102.2"/>
</dbReference>
<dbReference type="CDD" id="cd00086">
    <property type="entry name" value="homeodomain"/>
    <property type="match status" value="1"/>
</dbReference>
<dbReference type="Gene3D" id="1.10.10.60">
    <property type="entry name" value="Homeodomain-like"/>
    <property type="match status" value="1"/>
</dbReference>
<feature type="compositionally biased region" description="Basic and acidic residues" evidence="14">
    <location>
        <begin position="663"/>
        <end position="677"/>
    </location>
</feature>
<dbReference type="InterPro" id="IPR001356">
    <property type="entry name" value="HD"/>
</dbReference>
<evidence type="ECO:0000256" key="12">
    <source>
        <dbReference type="RuleBase" id="RU000682"/>
    </source>
</evidence>
<dbReference type="Proteomes" id="UP001652626">
    <property type="component" value="Chromosome 21"/>
</dbReference>
<dbReference type="OMA" id="QAMQSMD"/>
<keyword evidence="6" id="KW-0175">Coiled coil</keyword>
<evidence type="ECO:0000256" key="10">
    <source>
        <dbReference type="ARBA" id="ARBA00023242"/>
    </source>
</evidence>
<dbReference type="SMART" id="SM01109">
    <property type="entry name" value="CUT"/>
    <property type="match status" value="3"/>
</dbReference>
<dbReference type="GO" id="GO:0048699">
    <property type="term" value="P:generation of neurons"/>
    <property type="evidence" value="ECO:0007669"/>
    <property type="project" value="UniProtKB-ARBA"/>
</dbReference>
<reference evidence="18" key="1">
    <citation type="submission" date="2025-08" db="UniProtKB">
        <authorList>
            <consortium name="RefSeq"/>
        </authorList>
    </citation>
    <scope>IDENTIFICATION</scope>
    <source>
        <tissue evidence="18">Whole body</tissue>
    </source>
</reference>
<evidence type="ECO:0000256" key="13">
    <source>
        <dbReference type="RuleBase" id="RU361129"/>
    </source>
</evidence>
<dbReference type="InterPro" id="IPR017970">
    <property type="entry name" value="Homeobox_CS"/>
</dbReference>
<feature type="DNA-binding region" description="Homeobox" evidence="11">
    <location>
        <begin position="1100"/>
        <end position="1159"/>
    </location>
</feature>
<name>A0A8B8HX68_VANTA</name>
<feature type="region of interest" description="Disordered" evidence="14">
    <location>
        <begin position="637"/>
        <end position="727"/>
    </location>
</feature>
<feature type="compositionally biased region" description="Pro residues" evidence="14">
    <location>
        <begin position="308"/>
        <end position="317"/>
    </location>
</feature>
<feature type="region of interest" description="Disordered" evidence="14">
    <location>
        <begin position="919"/>
        <end position="959"/>
    </location>
</feature>
<evidence type="ECO:0000259" key="15">
    <source>
        <dbReference type="PROSITE" id="PS50071"/>
    </source>
</evidence>
<feature type="compositionally biased region" description="Acidic residues" evidence="14">
    <location>
        <begin position="1250"/>
        <end position="1260"/>
    </location>
</feature>
<keyword evidence="9 13" id="KW-0804">Transcription</keyword>
<evidence type="ECO:0000313" key="17">
    <source>
        <dbReference type="Proteomes" id="UP001652626"/>
    </source>
</evidence>
<dbReference type="SUPFAM" id="SSF47413">
    <property type="entry name" value="lambda repressor-like DNA-binding domains"/>
    <property type="match status" value="3"/>
</dbReference>
<dbReference type="FunFam" id="1.10.260.40:FF:000027">
    <property type="entry name" value="Homeobox protein cut-like"/>
    <property type="match status" value="1"/>
</dbReference>
<evidence type="ECO:0000313" key="18">
    <source>
        <dbReference type="RefSeq" id="XP_026488887.1"/>
    </source>
</evidence>
<evidence type="ECO:0000256" key="1">
    <source>
        <dbReference type="ARBA" id="ARBA00004123"/>
    </source>
</evidence>
<feature type="compositionally biased region" description="Low complexity" evidence="14">
    <location>
        <begin position="1346"/>
        <end position="1372"/>
    </location>
</feature>
<sequence>MHPTGAASLPAAPEAEVQAMHSMDWLFKKERIYLLAQFWQQRATLAEKEVTTLKEQLATTSPTPLQATVPPKTNGSHIESTRDQATETRIPERFSPDIKEEKRRSPDIDEDIEQKIEMAATARSNSNSSRSSPVVNQSSSLENELAAKEKEIAQLVEDVRRLQASLSALQEAHAQQLQRLEERLDEKKQHIARLEARLDTQRDYDDIKREISMLRFSELGPTERPHSHTLPKDIFGSQNHLLRSMDLGPNERVERKEALRSPAAPAHRDSSTERERSTERRDTGGDEWPSTPPPLNNNTTHHNNNGPIPLPLPPPSPFRFEEHRPYRFAEDMGPLPPGALVGRLGDSLIPKGDPMEARLQEMLRYNMDKYANSNLDTLHISRRVRELLSVHNIGQRLFAKYVLGLSQGTVSELLSKPKPWDKLTEKGRDSYRKMHAWACDEAAIMLLKSLIPKKVGTKDGSAGTGFGRPEGEGDERLAHMLNEASHMMKTPTGQPNNDDSRSNEDSSSPRTQCPSPFSKDSSQNRRLKKYENDDIPQEKVVRIYQEELAKIMTRRVEDMRHNREGFPGVFPPFFSGGMPPHMERPPEDIRMALEAYHRELAKIQPGGNIPNLHNMPGMPPFPNLLALQQQALQAQNQHMNGSGAVQDLSLPKDKNTKINGLTDSDKDRSMDAEEAIRHAGSAFSLVRPKLEPGQQSTGSSASSPLGNAILPPAITPNDDFSNSAAASPLQRMASITNSLISQPPNPPHHAPPQRSMKAVLPPITQQQFDLFNNLNTEEIVKRVKEALSQYSISQRLFGESVLGLSQGSVSDLLARPKPWHMLTQKGREPFIRMKMFLEDDNAVHKLVASQYKIAPEKLMRTGNYSGAPPCPPNMNKPMPPTQKMISDATSLLSKMQQEQLLSSGHLGHLGQPTPLLLTPPGFPPHHAVTLPPQHHDNNNKERKPPPPPQPHHQPPVMRGLHQHMSPSVYEMAALTQDLDTQTITTKIKEALLANNIGQKIFGEAVLGLSQGSVSELLSKPKPWHMLSIKGREPFIRMQLWLSDAHNIDRLQALKNERREANKRRRSSGPGQDNSSDTSSNDTSEFYHSSSPGPTSGVPSAKKQRVLFSEEQKEALRLAFALDPYPNTPTIEFLAAELGLSTRTITNWFHNHRMRLKQHAPHGLPAEPPARDQTAAPFDPVQFRLLLNQRLLELQKERMGLAGVPLPYPPYFAANSNFAALIGRGLLPPEERVKDPTSGLDLSMPLKREPDGDDFEDDDVESNLGSDDSLDEESKNEPKAASTPASRSNRRKPAAPQWVNPDWQDEKPRNPDEVIINGVCVMRSDDFRREAEETVRVEPSPVPREPSPAASPASRASRASPASLASHARSLARTPDVLPEDKIKTEAEDDRWDY</sequence>
<dbReference type="GO" id="GO:0000977">
    <property type="term" value="F:RNA polymerase II transcription regulatory region sequence-specific DNA binding"/>
    <property type="evidence" value="ECO:0007669"/>
    <property type="project" value="TreeGrafter"/>
</dbReference>
<evidence type="ECO:0000256" key="11">
    <source>
        <dbReference type="PROSITE-ProRule" id="PRU00108"/>
    </source>
</evidence>
<feature type="domain" description="CUT" evidence="16">
    <location>
        <begin position="366"/>
        <end position="453"/>
    </location>
</feature>
<feature type="region of interest" description="Disordered" evidence="14">
    <location>
        <begin position="1056"/>
        <end position="1101"/>
    </location>
</feature>
<dbReference type="PROSITE" id="PS00027">
    <property type="entry name" value="HOMEOBOX_1"/>
    <property type="match status" value="1"/>
</dbReference>
<dbReference type="GO" id="GO:0048468">
    <property type="term" value="P:cell development"/>
    <property type="evidence" value="ECO:0007669"/>
    <property type="project" value="UniProtKB-ARBA"/>
</dbReference>
<evidence type="ECO:0000256" key="6">
    <source>
        <dbReference type="ARBA" id="ARBA00023054"/>
    </source>
</evidence>
<dbReference type="Gene3D" id="1.10.260.40">
    <property type="entry name" value="lambda repressor-like DNA-binding domains"/>
    <property type="match status" value="3"/>
</dbReference>
<dbReference type="Pfam" id="PF02376">
    <property type="entry name" value="CUT"/>
    <property type="match status" value="3"/>
</dbReference>
<feature type="domain" description="CUT" evidence="16">
    <location>
        <begin position="765"/>
        <end position="852"/>
    </location>
</feature>
<dbReference type="GeneID" id="113395516"/>
<proteinExistence type="inferred from homology"/>
<keyword evidence="4" id="KW-0677">Repeat</keyword>
<evidence type="ECO:0000256" key="2">
    <source>
        <dbReference type="ARBA" id="ARBA00008190"/>
    </source>
</evidence>
<evidence type="ECO:0000256" key="5">
    <source>
        <dbReference type="ARBA" id="ARBA00023015"/>
    </source>
</evidence>
<dbReference type="SUPFAM" id="SSF46689">
    <property type="entry name" value="Homeodomain-like"/>
    <property type="match status" value="1"/>
</dbReference>
<evidence type="ECO:0000256" key="14">
    <source>
        <dbReference type="SAM" id="MobiDB-lite"/>
    </source>
</evidence>
<comment type="subcellular location">
    <subcellularLocation>
        <location evidence="1 11 12">Nucleus</location>
    </subcellularLocation>
</comment>
<feature type="domain" description="Homeobox" evidence="15">
    <location>
        <begin position="1098"/>
        <end position="1158"/>
    </location>
</feature>
<evidence type="ECO:0000256" key="3">
    <source>
        <dbReference type="ARBA" id="ARBA00022553"/>
    </source>
</evidence>
<feature type="compositionally biased region" description="Basic and acidic residues" evidence="14">
    <location>
        <begin position="1322"/>
        <end position="1335"/>
    </location>
</feature>
<gene>
    <name evidence="18" type="primary">LOC113395516</name>
</gene>
<feature type="compositionally biased region" description="Basic and acidic residues" evidence="14">
    <location>
        <begin position="933"/>
        <end position="944"/>
    </location>
</feature>
<dbReference type="OrthoDB" id="10257567at2759"/>
<evidence type="ECO:0000256" key="7">
    <source>
        <dbReference type="ARBA" id="ARBA00023125"/>
    </source>
</evidence>
<comment type="similarity">
    <text evidence="2 13">Belongs to the CUT homeobox family.</text>
</comment>
<feature type="domain" description="CUT" evidence="16">
    <location>
        <begin position="969"/>
        <end position="1056"/>
    </location>
</feature>
<protein>
    <recommendedName>
        <fullName evidence="13">Homeobox protein cut-like</fullName>
    </recommendedName>
</protein>
<feature type="compositionally biased region" description="Polar residues" evidence="14">
    <location>
        <begin position="56"/>
        <end position="78"/>
    </location>
</feature>
<keyword evidence="7 11" id="KW-0238">DNA-binding</keyword>
<feature type="compositionally biased region" description="Basic and acidic residues" evidence="14">
    <location>
        <begin position="79"/>
        <end position="107"/>
    </location>
</feature>
<dbReference type="GO" id="GO:0005634">
    <property type="term" value="C:nucleus"/>
    <property type="evidence" value="ECO:0007669"/>
    <property type="project" value="UniProtKB-SubCell"/>
</dbReference>
<evidence type="ECO:0000256" key="8">
    <source>
        <dbReference type="ARBA" id="ARBA00023155"/>
    </source>
</evidence>
<dbReference type="FunFam" id="1.10.260.40:FF:000004">
    <property type="entry name" value="Cut-like homeobox 1a"/>
    <property type="match status" value="1"/>
</dbReference>
<dbReference type="InterPro" id="IPR010982">
    <property type="entry name" value="Lambda_DNA-bd_dom_sf"/>
</dbReference>
<keyword evidence="10 11" id="KW-0539">Nucleus</keyword>
<organism evidence="17 18">
    <name type="scientific">Vanessa tameamea</name>
    <name type="common">Kamehameha butterfly</name>
    <dbReference type="NCBI Taxonomy" id="334116"/>
    <lineage>
        <taxon>Eukaryota</taxon>
        <taxon>Metazoa</taxon>
        <taxon>Ecdysozoa</taxon>
        <taxon>Arthropoda</taxon>
        <taxon>Hexapoda</taxon>
        <taxon>Insecta</taxon>
        <taxon>Pterygota</taxon>
        <taxon>Neoptera</taxon>
        <taxon>Endopterygota</taxon>
        <taxon>Lepidoptera</taxon>
        <taxon>Glossata</taxon>
        <taxon>Ditrysia</taxon>
        <taxon>Papilionoidea</taxon>
        <taxon>Nymphalidae</taxon>
        <taxon>Nymphalinae</taxon>
        <taxon>Vanessa</taxon>
    </lineage>
</organism>
<dbReference type="GO" id="GO:0000981">
    <property type="term" value="F:DNA-binding transcription factor activity, RNA polymerase II-specific"/>
    <property type="evidence" value="ECO:0007669"/>
    <property type="project" value="InterPro"/>
</dbReference>
<feature type="compositionally biased region" description="Polar residues" evidence="14">
    <location>
        <begin position="509"/>
        <end position="521"/>
    </location>
</feature>
<feature type="compositionally biased region" description="Polar residues" evidence="14">
    <location>
        <begin position="693"/>
        <end position="705"/>
    </location>
</feature>
<dbReference type="FunFam" id="1.10.10.60:FF:000298">
    <property type="entry name" value="Homeobox protein cut-like"/>
    <property type="match status" value="1"/>
</dbReference>